<evidence type="ECO:0000313" key="2">
    <source>
        <dbReference type="Proteomes" id="UP001519325"/>
    </source>
</evidence>
<dbReference type="Proteomes" id="UP001519325">
    <property type="component" value="Unassembled WGS sequence"/>
</dbReference>
<name>A0ABS4QLU4_9NOCA</name>
<reference evidence="1 2" key="1">
    <citation type="submission" date="2021-03" db="EMBL/GenBank/DDBJ databases">
        <title>Sequencing the genomes of 1000 actinobacteria strains.</title>
        <authorList>
            <person name="Klenk H.-P."/>
        </authorList>
    </citation>
    <scope>NUCLEOTIDE SEQUENCE [LARGE SCALE GENOMIC DNA]</scope>
    <source>
        <strain evidence="1 2">DSM 45516</strain>
    </source>
</reference>
<accession>A0ABS4QLU4</accession>
<dbReference type="RefSeq" id="WP_209895720.1">
    <property type="nucleotide sequence ID" value="NZ_JAGGMR010000001.1"/>
</dbReference>
<dbReference type="EMBL" id="JAGGMR010000001">
    <property type="protein sequence ID" value="MBP2192679.1"/>
    <property type="molecule type" value="Genomic_DNA"/>
</dbReference>
<keyword evidence="2" id="KW-1185">Reference proteome</keyword>
<protein>
    <submittedName>
        <fullName evidence="1">Uncharacterized protein</fullName>
    </submittedName>
</protein>
<sequence>MRAKSGIEVRIGDGRTLPALPDALLDELFTGHSGTADPLLEIERDDRWIRARLLPDRVYQVTHHTAAGEFELYTSDPTLVRDILVAWAGEDPRWLDRVAWSPVDPAIAEIESMRQEMSGMLDGMSLLDDIGSTMDDALARADELLEKDWDAEDFGSEGDA</sequence>
<gene>
    <name evidence="1" type="ORF">BJ987_005580</name>
</gene>
<evidence type="ECO:0000313" key="1">
    <source>
        <dbReference type="EMBL" id="MBP2192679.1"/>
    </source>
</evidence>
<organism evidence="1 2">
    <name type="scientific">Nocardia goodfellowii</name>
    <dbReference type="NCBI Taxonomy" id="882446"/>
    <lineage>
        <taxon>Bacteria</taxon>
        <taxon>Bacillati</taxon>
        <taxon>Actinomycetota</taxon>
        <taxon>Actinomycetes</taxon>
        <taxon>Mycobacteriales</taxon>
        <taxon>Nocardiaceae</taxon>
        <taxon>Nocardia</taxon>
    </lineage>
</organism>
<comment type="caution">
    <text evidence="1">The sequence shown here is derived from an EMBL/GenBank/DDBJ whole genome shotgun (WGS) entry which is preliminary data.</text>
</comment>
<proteinExistence type="predicted"/>